<dbReference type="AlphaFoldDB" id="A0A9P6DC63"/>
<proteinExistence type="predicted"/>
<gene>
    <name evidence="1" type="ORF">BDN71DRAFT_854017</name>
</gene>
<reference evidence="1" key="1">
    <citation type="submission" date="2020-11" db="EMBL/GenBank/DDBJ databases">
        <authorList>
            <consortium name="DOE Joint Genome Institute"/>
            <person name="Ahrendt S."/>
            <person name="Riley R."/>
            <person name="Andreopoulos W."/>
            <person name="Labutti K."/>
            <person name="Pangilinan J."/>
            <person name="Ruiz-Duenas F.J."/>
            <person name="Barrasa J.M."/>
            <person name="Sanchez-Garcia M."/>
            <person name="Camarero S."/>
            <person name="Miyauchi S."/>
            <person name="Serrano A."/>
            <person name="Linde D."/>
            <person name="Babiker R."/>
            <person name="Drula E."/>
            <person name="Ayuso-Fernandez I."/>
            <person name="Pacheco R."/>
            <person name="Padilla G."/>
            <person name="Ferreira P."/>
            <person name="Barriuso J."/>
            <person name="Kellner H."/>
            <person name="Castanera R."/>
            <person name="Alfaro M."/>
            <person name="Ramirez L."/>
            <person name="Pisabarro A.G."/>
            <person name="Kuo A."/>
            <person name="Tritt A."/>
            <person name="Lipzen A."/>
            <person name="He G."/>
            <person name="Yan M."/>
            <person name="Ng V."/>
            <person name="Cullen D."/>
            <person name="Martin F."/>
            <person name="Rosso M.-N."/>
            <person name="Henrissat B."/>
            <person name="Hibbett D."/>
            <person name="Martinez A.T."/>
            <person name="Grigoriev I.V."/>
        </authorList>
    </citation>
    <scope>NUCLEOTIDE SEQUENCE</scope>
    <source>
        <strain evidence="1">ATCC 90797</strain>
    </source>
</reference>
<dbReference type="EMBL" id="MU154524">
    <property type="protein sequence ID" value="KAF9501261.1"/>
    <property type="molecule type" value="Genomic_DNA"/>
</dbReference>
<evidence type="ECO:0000313" key="1">
    <source>
        <dbReference type="EMBL" id="KAF9501261.1"/>
    </source>
</evidence>
<organism evidence="1 2">
    <name type="scientific">Pleurotus eryngii</name>
    <name type="common">Boletus of the steppes</name>
    <dbReference type="NCBI Taxonomy" id="5323"/>
    <lineage>
        <taxon>Eukaryota</taxon>
        <taxon>Fungi</taxon>
        <taxon>Dikarya</taxon>
        <taxon>Basidiomycota</taxon>
        <taxon>Agaricomycotina</taxon>
        <taxon>Agaricomycetes</taxon>
        <taxon>Agaricomycetidae</taxon>
        <taxon>Agaricales</taxon>
        <taxon>Pleurotineae</taxon>
        <taxon>Pleurotaceae</taxon>
        <taxon>Pleurotus</taxon>
    </lineage>
</organism>
<sequence length="144" mass="15814">MNHKLLQEGLSRLYKLSGVAFGLCLCVRTMSFANASDFSSHDSTFNNIAGDQYIYANHYHITRYRSTPGRPFAGQDPIPHFDDDAPIPTTSPYSDLIAIIEDIQYTLPPPGCPDVLDAPIRPSSAAVSRAPAINGVRGMHRRVP</sequence>
<dbReference type="Proteomes" id="UP000807025">
    <property type="component" value="Unassembled WGS sequence"/>
</dbReference>
<accession>A0A9P6DC63</accession>
<dbReference type="OrthoDB" id="3075442at2759"/>
<name>A0A9P6DC63_PLEER</name>
<protein>
    <submittedName>
        <fullName evidence="1">Uncharacterized protein</fullName>
    </submittedName>
</protein>
<keyword evidence="2" id="KW-1185">Reference proteome</keyword>
<evidence type="ECO:0000313" key="2">
    <source>
        <dbReference type="Proteomes" id="UP000807025"/>
    </source>
</evidence>
<comment type="caution">
    <text evidence="1">The sequence shown here is derived from an EMBL/GenBank/DDBJ whole genome shotgun (WGS) entry which is preliminary data.</text>
</comment>